<dbReference type="GO" id="GO:0003677">
    <property type="term" value="F:DNA binding"/>
    <property type="evidence" value="ECO:0007669"/>
    <property type="project" value="UniProtKB-UniRule"/>
</dbReference>
<dbReference type="Pfam" id="PF00440">
    <property type="entry name" value="TetR_N"/>
    <property type="match status" value="1"/>
</dbReference>
<keyword evidence="1" id="KW-0678">Repressor</keyword>
<dbReference type="PROSITE" id="PS01081">
    <property type="entry name" value="HTH_TETR_1"/>
    <property type="match status" value="1"/>
</dbReference>
<keyword evidence="8" id="KW-1185">Reference proteome</keyword>
<keyword evidence="3 5" id="KW-0238">DNA-binding</keyword>
<dbReference type="InterPro" id="IPR001647">
    <property type="entry name" value="HTH_TetR"/>
</dbReference>
<dbReference type="SUPFAM" id="SSF48498">
    <property type="entry name" value="Tetracyclin repressor-like, C-terminal domain"/>
    <property type="match status" value="1"/>
</dbReference>
<evidence type="ECO:0000256" key="4">
    <source>
        <dbReference type="ARBA" id="ARBA00023163"/>
    </source>
</evidence>
<reference evidence="8" key="1">
    <citation type="submission" date="2019-11" db="EMBL/GenBank/DDBJ databases">
        <title>Isolation and characterization of a novel species in the genus Sulfuriferula.</title>
        <authorList>
            <person name="Mochizuki J."/>
            <person name="Kojima H."/>
            <person name="Fukui M."/>
        </authorList>
    </citation>
    <scope>NUCLEOTIDE SEQUENCE [LARGE SCALE GENOMIC DNA]</scope>
    <source>
        <strain evidence="8">SGTM</strain>
    </source>
</reference>
<dbReference type="AlphaFoldDB" id="A0A809SI49"/>
<organism evidence="7 8">
    <name type="scientific">Sulfuriferula nivalis</name>
    <dbReference type="NCBI Taxonomy" id="2675298"/>
    <lineage>
        <taxon>Bacteria</taxon>
        <taxon>Pseudomonadati</taxon>
        <taxon>Pseudomonadota</taxon>
        <taxon>Betaproteobacteria</taxon>
        <taxon>Nitrosomonadales</taxon>
        <taxon>Sulfuricellaceae</taxon>
        <taxon>Sulfuriferula</taxon>
    </lineage>
</organism>
<protein>
    <submittedName>
        <fullName evidence="7">TetR family transcriptional regulator</fullName>
    </submittedName>
</protein>
<dbReference type="InterPro" id="IPR011075">
    <property type="entry name" value="TetR_C"/>
</dbReference>
<gene>
    <name evidence="7" type="ORF">SFSGTM_21280</name>
</gene>
<evidence type="ECO:0000313" key="8">
    <source>
        <dbReference type="Proteomes" id="UP000463939"/>
    </source>
</evidence>
<name>A0A809SI49_9PROT</name>
<dbReference type="InterPro" id="IPR009057">
    <property type="entry name" value="Homeodomain-like_sf"/>
</dbReference>
<feature type="domain" description="HTH tetR-type" evidence="6">
    <location>
        <begin position="7"/>
        <end position="67"/>
    </location>
</feature>
<dbReference type="Pfam" id="PF16925">
    <property type="entry name" value="TetR_C_13"/>
    <property type="match status" value="1"/>
</dbReference>
<dbReference type="InterPro" id="IPR036271">
    <property type="entry name" value="Tet_transcr_reg_TetR-rel_C_sf"/>
</dbReference>
<dbReference type="SUPFAM" id="SSF46689">
    <property type="entry name" value="Homeodomain-like"/>
    <property type="match status" value="1"/>
</dbReference>
<evidence type="ECO:0000256" key="5">
    <source>
        <dbReference type="PROSITE-ProRule" id="PRU00335"/>
    </source>
</evidence>
<evidence type="ECO:0000313" key="7">
    <source>
        <dbReference type="EMBL" id="BBP01420.1"/>
    </source>
</evidence>
<dbReference type="PANTHER" id="PTHR47506">
    <property type="entry name" value="TRANSCRIPTIONAL REGULATORY PROTEIN"/>
    <property type="match status" value="1"/>
</dbReference>
<sequence length="199" mass="22123">MENIKQDITRQKLLQSAYCEIHQHGFQGASIANILKSTELTKGALYHHFPTKHALGLAVIDEIIEPQLDALVFQPLLNSPHPVTTLLEIISGVDTFMGEEGIKLGCPLNNLMQEMSPLDDQFRHQLNVVLEAWQQAVYSALEHGQQHDIIKAEIDIKAAALFVVSAWEGCLSIAKNKQSPSAFSLCMTQLHGYVRSLLI</sequence>
<dbReference type="Gene3D" id="1.10.357.10">
    <property type="entry name" value="Tetracycline Repressor, domain 2"/>
    <property type="match status" value="1"/>
</dbReference>
<evidence type="ECO:0000256" key="3">
    <source>
        <dbReference type="ARBA" id="ARBA00023125"/>
    </source>
</evidence>
<keyword evidence="4" id="KW-0804">Transcription</keyword>
<dbReference type="PANTHER" id="PTHR47506:SF1">
    <property type="entry name" value="HTH-TYPE TRANSCRIPTIONAL REGULATOR YJDC"/>
    <property type="match status" value="1"/>
</dbReference>
<dbReference type="InterPro" id="IPR023772">
    <property type="entry name" value="DNA-bd_HTH_TetR-type_CS"/>
</dbReference>
<proteinExistence type="predicted"/>
<dbReference type="Proteomes" id="UP000463939">
    <property type="component" value="Chromosome"/>
</dbReference>
<dbReference type="RefSeq" id="WP_162085201.1">
    <property type="nucleotide sequence ID" value="NZ_AP021881.1"/>
</dbReference>
<evidence type="ECO:0000259" key="6">
    <source>
        <dbReference type="PROSITE" id="PS50977"/>
    </source>
</evidence>
<evidence type="ECO:0000256" key="1">
    <source>
        <dbReference type="ARBA" id="ARBA00022491"/>
    </source>
</evidence>
<dbReference type="PROSITE" id="PS50977">
    <property type="entry name" value="HTH_TETR_2"/>
    <property type="match status" value="1"/>
</dbReference>
<dbReference type="KEGG" id="sniv:SFSGTM_21280"/>
<feature type="DNA-binding region" description="H-T-H motif" evidence="5">
    <location>
        <begin position="30"/>
        <end position="49"/>
    </location>
</feature>
<dbReference type="EMBL" id="AP021881">
    <property type="protein sequence ID" value="BBP01420.1"/>
    <property type="molecule type" value="Genomic_DNA"/>
</dbReference>
<accession>A0A809SI49</accession>
<keyword evidence="2" id="KW-0805">Transcription regulation</keyword>
<evidence type="ECO:0000256" key="2">
    <source>
        <dbReference type="ARBA" id="ARBA00023015"/>
    </source>
</evidence>